<organism evidence="1 2">
    <name type="scientific">Celeribacter arenosi</name>
    <dbReference type="NCBI Taxonomy" id="792649"/>
    <lineage>
        <taxon>Bacteria</taxon>
        <taxon>Pseudomonadati</taxon>
        <taxon>Pseudomonadota</taxon>
        <taxon>Alphaproteobacteria</taxon>
        <taxon>Rhodobacterales</taxon>
        <taxon>Roseobacteraceae</taxon>
        <taxon>Celeribacter</taxon>
    </lineage>
</organism>
<name>A0ABP7K8L6_9RHOB</name>
<gene>
    <name evidence="1" type="ORF">GCM10022404_18840</name>
</gene>
<evidence type="ECO:0000313" key="2">
    <source>
        <dbReference type="Proteomes" id="UP001399917"/>
    </source>
</evidence>
<dbReference type="RefSeq" id="WP_344846676.1">
    <property type="nucleotide sequence ID" value="NZ_BAABDF010000007.1"/>
</dbReference>
<sequence>MKVLVLGTSHVGAFLLARDEIRADFPDIEVSYFGLPGDVFSRAVAHNGIFRTENADDRLFEWNEAREIDLRPFDQILLTGTRFMWLLVMRLFATRDVLDEPQRRGLALISRPALTAFIDAAVEDAVAGLFNRIPPDPRITVLPAPYPLVRSWKPGFGHEPIVTAASQMDTIGVWTGLYEDAILTHLAAQGMGFIAQPQDTRADPIRSQNRFARANSSAEEVGNRVDNRHLNADYGRHAFSHYAQSTLGLTPAAAQKDLDGAP</sequence>
<dbReference type="EMBL" id="BAABDF010000007">
    <property type="protein sequence ID" value="GAA3868982.1"/>
    <property type="molecule type" value="Genomic_DNA"/>
</dbReference>
<comment type="caution">
    <text evidence="1">The sequence shown here is derived from an EMBL/GenBank/DDBJ whole genome shotgun (WGS) entry which is preliminary data.</text>
</comment>
<reference evidence="2" key="1">
    <citation type="journal article" date="2019" name="Int. J. Syst. Evol. Microbiol.">
        <title>The Global Catalogue of Microorganisms (GCM) 10K type strain sequencing project: providing services to taxonomists for standard genome sequencing and annotation.</title>
        <authorList>
            <consortium name="The Broad Institute Genomics Platform"/>
            <consortium name="The Broad Institute Genome Sequencing Center for Infectious Disease"/>
            <person name="Wu L."/>
            <person name="Ma J."/>
        </authorList>
    </citation>
    <scope>NUCLEOTIDE SEQUENCE [LARGE SCALE GENOMIC DNA]</scope>
    <source>
        <strain evidence="2">JCM 17190</strain>
    </source>
</reference>
<keyword evidence="2" id="KW-1185">Reference proteome</keyword>
<evidence type="ECO:0008006" key="3">
    <source>
        <dbReference type="Google" id="ProtNLM"/>
    </source>
</evidence>
<proteinExistence type="predicted"/>
<accession>A0ABP7K8L6</accession>
<evidence type="ECO:0000313" key="1">
    <source>
        <dbReference type="EMBL" id="GAA3868982.1"/>
    </source>
</evidence>
<dbReference type="Proteomes" id="UP001399917">
    <property type="component" value="Unassembled WGS sequence"/>
</dbReference>
<protein>
    <recommendedName>
        <fullName evidence="3">Sulfotransferase family protein</fullName>
    </recommendedName>
</protein>